<dbReference type="Proteomes" id="UP000237271">
    <property type="component" value="Unassembled WGS sequence"/>
</dbReference>
<evidence type="ECO:0000313" key="3">
    <source>
        <dbReference type="Proteomes" id="UP000237271"/>
    </source>
</evidence>
<proteinExistence type="predicted"/>
<evidence type="ECO:0000256" key="1">
    <source>
        <dbReference type="SAM" id="MobiDB-lite"/>
    </source>
</evidence>
<organism evidence="2 3">
    <name type="scientific">Phytophthora palmivora</name>
    <dbReference type="NCBI Taxonomy" id="4796"/>
    <lineage>
        <taxon>Eukaryota</taxon>
        <taxon>Sar</taxon>
        <taxon>Stramenopiles</taxon>
        <taxon>Oomycota</taxon>
        <taxon>Peronosporomycetes</taxon>
        <taxon>Peronosporales</taxon>
        <taxon>Peronosporaceae</taxon>
        <taxon>Phytophthora</taxon>
    </lineage>
</organism>
<feature type="compositionally biased region" description="Basic and acidic residues" evidence="1">
    <location>
        <begin position="94"/>
        <end position="103"/>
    </location>
</feature>
<dbReference type="AlphaFoldDB" id="A0A2P4XII2"/>
<feature type="region of interest" description="Disordered" evidence="1">
    <location>
        <begin position="71"/>
        <end position="112"/>
    </location>
</feature>
<protein>
    <submittedName>
        <fullName evidence="2">Poly(A) polymerase</fullName>
    </submittedName>
</protein>
<reference evidence="2 3" key="1">
    <citation type="journal article" date="2017" name="Genome Biol. Evol.">
        <title>Phytophthora megakarya and P. palmivora, closely related causal agents of cacao black pod rot, underwent increases in genome sizes and gene numbers by different mechanisms.</title>
        <authorList>
            <person name="Ali S.S."/>
            <person name="Shao J."/>
            <person name="Lary D.J."/>
            <person name="Kronmiller B."/>
            <person name="Shen D."/>
            <person name="Strem M.D."/>
            <person name="Amoako-Attah I."/>
            <person name="Akrofi A.Y."/>
            <person name="Begoude B.A."/>
            <person name="Ten Hoopen G.M."/>
            <person name="Coulibaly K."/>
            <person name="Kebe B.I."/>
            <person name="Melnick R.L."/>
            <person name="Guiltinan M.J."/>
            <person name="Tyler B.M."/>
            <person name="Meinhardt L.W."/>
            <person name="Bailey B.A."/>
        </authorList>
    </citation>
    <scope>NUCLEOTIDE SEQUENCE [LARGE SCALE GENOMIC DNA]</scope>
    <source>
        <strain evidence="3">sbr112.9</strain>
    </source>
</reference>
<accession>A0A2P4XII2</accession>
<comment type="caution">
    <text evidence="2">The sequence shown here is derived from an EMBL/GenBank/DDBJ whole genome shotgun (WGS) entry which is preliminary data.</text>
</comment>
<feature type="region of interest" description="Disordered" evidence="1">
    <location>
        <begin position="31"/>
        <end position="55"/>
    </location>
</feature>
<dbReference type="OrthoDB" id="412748at2759"/>
<evidence type="ECO:0000313" key="2">
    <source>
        <dbReference type="EMBL" id="POM65350.1"/>
    </source>
</evidence>
<keyword evidence="3" id="KW-1185">Reference proteome</keyword>
<dbReference type="EMBL" id="NCKW01010282">
    <property type="protein sequence ID" value="POM65350.1"/>
    <property type="molecule type" value="Genomic_DNA"/>
</dbReference>
<gene>
    <name evidence="2" type="ORF">PHPALM_18947</name>
</gene>
<sequence>MVLRRGSSGRAPEAAPMVAHAPPKRVFSFKDAVTSTPSKSNHSEKTPRHIRSRSITKIVESSSFKKRCEALKSHHGRKHHDVGEHVSPVSSPKAKSETKKLTPLEEFVVSTT</sequence>
<name>A0A2P4XII2_9STRA</name>